<keyword evidence="13" id="KW-1185">Reference proteome</keyword>
<feature type="transmembrane region" description="Helical" evidence="9">
    <location>
        <begin position="180"/>
        <end position="199"/>
    </location>
</feature>
<evidence type="ECO:0000256" key="2">
    <source>
        <dbReference type="ARBA" id="ARBA00005417"/>
    </source>
</evidence>
<feature type="domain" description="ABC transmembrane type-1" evidence="11">
    <location>
        <begin position="48"/>
        <end position="321"/>
    </location>
</feature>
<dbReference type="SUPFAM" id="SSF52540">
    <property type="entry name" value="P-loop containing nucleoside triphosphate hydrolases"/>
    <property type="match status" value="1"/>
</dbReference>
<feature type="domain" description="ABC transporter" evidence="10">
    <location>
        <begin position="352"/>
        <end position="590"/>
    </location>
</feature>
<evidence type="ECO:0000256" key="4">
    <source>
        <dbReference type="ARBA" id="ARBA00022741"/>
    </source>
</evidence>
<keyword evidence="3 9" id="KW-0812">Transmembrane</keyword>
<dbReference type="EMBL" id="PVBR01000005">
    <property type="protein sequence ID" value="PRD43787.1"/>
    <property type="molecule type" value="Genomic_DNA"/>
</dbReference>
<feature type="region of interest" description="Disordered" evidence="8">
    <location>
        <begin position="1"/>
        <end position="32"/>
    </location>
</feature>
<dbReference type="InterPro" id="IPR010128">
    <property type="entry name" value="ATPase_T1SS_PrtD-like"/>
</dbReference>
<dbReference type="Pfam" id="PF00005">
    <property type="entry name" value="ABC_tran"/>
    <property type="match status" value="1"/>
</dbReference>
<feature type="compositionally biased region" description="Polar residues" evidence="8">
    <location>
        <begin position="1"/>
        <end position="28"/>
    </location>
</feature>
<dbReference type="PROSITE" id="PS00211">
    <property type="entry name" value="ABC_TRANSPORTER_1"/>
    <property type="match status" value="1"/>
</dbReference>
<feature type="transmembrane region" description="Helical" evidence="9">
    <location>
        <begin position="39"/>
        <end position="62"/>
    </location>
</feature>
<reference evidence="12 13" key="1">
    <citation type="submission" date="2018-02" db="EMBL/GenBank/DDBJ databases">
        <title>The draft genome of Phyllobacterium sp. 1N-3.</title>
        <authorList>
            <person name="Liu L."/>
            <person name="Li L."/>
            <person name="Zhang X."/>
            <person name="Wang T."/>
            <person name="Liang L."/>
        </authorList>
    </citation>
    <scope>NUCLEOTIDE SEQUENCE [LARGE SCALE GENOMIC DNA]</scope>
    <source>
        <strain evidence="12 13">1N-3</strain>
    </source>
</reference>
<sequence length="604" mass="64521">MRPTSAQVQGRWTCRATTGSTRSRSGPWSSAVRPAGPQAGIAGSIVHIGVFSFALNALLLVTPLYMLQIYDRVIPSSSRETLVYLSLIALLSLGFLGGLDIIRALYAERVAARLDSRLASRAFAASIIGRRHGSGDIGPLRDLAIVRSFIGSRGFSALFDLPFTPLFVLLLYFVHPDLCLLTLGGMLLMVLLAGLNQLANGQSETRAAELFVSGNATAQAFARNADTLFAMGMVRGATEAWGRGFAEALRVQTRSLAVNAVFGGVARAFRMMLQLGILGLGAWLVLKGEMTAGMIFAASIISGRALQPIDQLIGGWRQTVQAGRAWRRLRAALERHSGGTEKIRLPEPRGVVDVKNLVYFAPNALPGAEPVIRQLSFRIEAGEAVAIIGPSRAGKSTLARLLVGAALPSGGSVRIDGAELRSWDGEQIGEAIGYLAQEVELMPGTIAANISRFDPQADDGKIIEAAKRAQAHELILAQRDGYRTEIGLSAVLSGGERQRIGLARAFYGNPRILVLDEPSAHLDSEGEAALLQALSEARRAKTMLIIITHRPALAASCDRVMVLKNGAIEAFGSSGDVFGRSMPAPEPRYGAASFVPVIRARQRT</sequence>
<dbReference type="Gene3D" id="3.40.50.300">
    <property type="entry name" value="P-loop containing nucleotide triphosphate hydrolases"/>
    <property type="match status" value="1"/>
</dbReference>
<dbReference type="GO" id="GO:0034040">
    <property type="term" value="F:ATPase-coupled lipid transmembrane transporter activity"/>
    <property type="evidence" value="ECO:0007669"/>
    <property type="project" value="TreeGrafter"/>
</dbReference>
<dbReference type="InterPro" id="IPR003439">
    <property type="entry name" value="ABC_transporter-like_ATP-bd"/>
</dbReference>
<dbReference type="Proteomes" id="UP000239434">
    <property type="component" value="Unassembled WGS sequence"/>
</dbReference>
<evidence type="ECO:0000256" key="9">
    <source>
        <dbReference type="SAM" id="Phobius"/>
    </source>
</evidence>
<dbReference type="InterPro" id="IPR027417">
    <property type="entry name" value="P-loop_NTPase"/>
</dbReference>
<dbReference type="PROSITE" id="PS50893">
    <property type="entry name" value="ABC_TRANSPORTER_2"/>
    <property type="match status" value="1"/>
</dbReference>
<dbReference type="GO" id="GO:0030256">
    <property type="term" value="C:type I protein secretion system complex"/>
    <property type="evidence" value="ECO:0007669"/>
    <property type="project" value="InterPro"/>
</dbReference>
<dbReference type="InterPro" id="IPR011527">
    <property type="entry name" value="ABC1_TM_dom"/>
</dbReference>
<dbReference type="GO" id="GO:0030253">
    <property type="term" value="P:protein secretion by the type I secretion system"/>
    <property type="evidence" value="ECO:0007669"/>
    <property type="project" value="InterPro"/>
</dbReference>
<dbReference type="GO" id="GO:0005524">
    <property type="term" value="F:ATP binding"/>
    <property type="evidence" value="ECO:0007669"/>
    <property type="project" value="UniProtKB-KW"/>
</dbReference>
<organism evidence="12 13">
    <name type="scientific">Phyllobacterium phragmitis</name>
    <dbReference type="NCBI Taxonomy" id="2670329"/>
    <lineage>
        <taxon>Bacteria</taxon>
        <taxon>Pseudomonadati</taxon>
        <taxon>Pseudomonadota</taxon>
        <taxon>Alphaproteobacteria</taxon>
        <taxon>Hyphomicrobiales</taxon>
        <taxon>Phyllobacteriaceae</taxon>
        <taxon>Phyllobacterium</taxon>
    </lineage>
</organism>
<keyword evidence="4" id="KW-0547">Nucleotide-binding</keyword>
<evidence type="ECO:0000256" key="1">
    <source>
        <dbReference type="ARBA" id="ARBA00004651"/>
    </source>
</evidence>
<feature type="transmembrane region" description="Helical" evidence="9">
    <location>
        <begin position="82"/>
        <end position="106"/>
    </location>
</feature>
<proteinExistence type="inferred from homology"/>
<evidence type="ECO:0000313" key="13">
    <source>
        <dbReference type="Proteomes" id="UP000239434"/>
    </source>
</evidence>
<dbReference type="Pfam" id="PF00664">
    <property type="entry name" value="ABC_membrane"/>
    <property type="match status" value="1"/>
</dbReference>
<evidence type="ECO:0000256" key="8">
    <source>
        <dbReference type="SAM" id="MobiDB-lite"/>
    </source>
</evidence>
<name>A0A2S9ITD4_9HYPH</name>
<evidence type="ECO:0000256" key="5">
    <source>
        <dbReference type="ARBA" id="ARBA00022840"/>
    </source>
</evidence>
<dbReference type="NCBIfam" id="TIGR01842">
    <property type="entry name" value="type_I_sec_PrtD"/>
    <property type="match status" value="1"/>
</dbReference>
<dbReference type="SMART" id="SM00382">
    <property type="entry name" value="AAA"/>
    <property type="match status" value="1"/>
</dbReference>
<evidence type="ECO:0000259" key="11">
    <source>
        <dbReference type="PROSITE" id="PS50929"/>
    </source>
</evidence>
<dbReference type="InterPro" id="IPR039421">
    <property type="entry name" value="Type_1_exporter"/>
</dbReference>
<dbReference type="AlphaFoldDB" id="A0A2S9ITD4"/>
<feature type="transmembrane region" description="Helical" evidence="9">
    <location>
        <begin position="277"/>
        <end position="301"/>
    </location>
</feature>
<dbReference type="GO" id="GO:0005886">
    <property type="term" value="C:plasma membrane"/>
    <property type="evidence" value="ECO:0007669"/>
    <property type="project" value="UniProtKB-SubCell"/>
</dbReference>
<evidence type="ECO:0000313" key="12">
    <source>
        <dbReference type="EMBL" id="PRD43787.1"/>
    </source>
</evidence>
<dbReference type="InterPro" id="IPR003593">
    <property type="entry name" value="AAA+_ATPase"/>
</dbReference>
<evidence type="ECO:0000259" key="10">
    <source>
        <dbReference type="PROSITE" id="PS50893"/>
    </source>
</evidence>
<comment type="subcellular location">
    <subcellularLocation>
        <location evidence="1">Cell membrane</location>
        <topology evidence="1">Multi-pass membrane protein</topology>
    </subcellularLocation>
</comment>
<keyword evidence="6 9" id="KW-1133">Transmembrane helix</keyword>
<comment type="similarity">
    <text evidence="2">Belongs to the ABC transporter superfamily.</text>
</comment>
<protein>
    <submittedName>
        <fullName evidence="12">Type I secretion system permease/ATPase</fullName>
    </submittedName>
</protein>
<dbReference type="InterPro" id="IPR036640">
    <property type="entry name" value="ABC1_TM_sf"/>
</dbReference>
<dbReference type="SUPFAM" id="SSF90123">
    <property type="entry name" value="ABC transporter transmembrane region"/>
    <property type="match status" value="1"/>
</dbReference>
<dbReference type="InterPro" id="IPR017871">
    <property type="entry name" value="ABC_transporter-like_CS"/>
</dbReference>
<dbReference type="GO" id="GO:0140359">
    <property type="term" value="F:ABC-type transporter activity"/>
    <property type="evidence" value="ECO:0007669"/>
    <property type="project" value="InterPro"/>
</dbReference>
<evidence type="ECO:0000256" key="7">
    <source>
        <dbReference type="ARBA" id="ARBA00023136"/>
    </source>
</evidence>
<dbReference type="PROSITE" id="PS50929">
    <property type="entry name" value="ABC_TM1F"/>
    <property type="match status" value="1"/>
</dbReference>
<comment type="caution">
    <text evidence="12">The sequence shown here is derived from an EMBL/GenBank/DDBJ whole genome shotgun (WGS) entry which is preliminary data.</text>
</comment>
<gene>
    <name evidence="12" type="ORF">C5748_07880</name>
</gene>
<feature type="transmembrane region" description="Helical" evidence="9">
    <location>
        <begin position="155"/>
        <end position="174"/>
    </location>
</feature>
<keyword evidence="5" id="KW-0067">ATP-binding</keyword>
<dbReference type="Gene3D" id="1.20.1560.10">
    <property type="entry name" value="ABC transporter type 1, transmembrane domain"/>
    <property type="match status" value="1"/>
</dbReference>
<dbReference type="PANTHER" id="PTHR24221:SF248">
    <property type="entry name" value="ABC TRANSPORTER TRANSMEMBRANE REGION"/>
    <property type="match status" value="1"/>
</dbReference>
<accession>A0A2S9ITD4</accession>
<evidence type="ECO:0000256" key="3">
    <source>
        <dbReference type="ARBA" id="ARBA00022692"/>
    </source>
</evidence>
<keyword evidence="7 9" id="KW-0472">Membrane</keyword>
<dbReference type="PANTHER" id="PTHR24221">
    <property type="entry name" value="ATP-BINDING CASSETTE SUB-FAMILY B"/>
    <property type="match status" value="1"/>
</dbReference>
<dbReference type="GO" id="GO:0016887">
    <property type="term" value="F:ATP hydrolysis activity"/>
    <property type="evidence" value="ECO:0007669"/>
    <property type="project" value="InterPro"/>
</dbReference>
<evidence type="ECO:0000256" key="6">
    <source>
        <dbReference type="ARBA" id="ARBA00022989"/>
    </source>
</evidence>